<evidence type="ECO:0000256" key="5">
    <source>
        <dbReference type="SAM" id="Phobius"/>
    </source>
</evidence>
<evidence type="ECO:0000256" key="4">
    <source>
        <dbReference type="PROSITE-ProRule" id="PRU01343"/>
    </source>
</evidence>
<dbReference type="EMBL" id="MNCJ02000330">
    <property type="protein sequence ID" value="KAF5765781.1"/>
    <property type="molecule type" value="Genomic_DNA"/>
</dbReference>
<dbReference type="GO" id="GO:0008270">
    <property type="term" value="F:zinc ion binding"/>
    <property type="evidence" value="ECO:0007669"/>
    <property type="project" value="UniProtKB-KW"/>
</dbReference>
<dbReference type="Proteomes" id="UP000215914">
    <property type="component" value="Chromosome 15"/>
</dbReference>
<reference evidence="7" key="3">
    <citation type="submission" date="2020-06" db="EMBL/GenBank/DDBJ databases">
        <title>Helianthus annuus Genome sequencing and assembly Release 2.</title>
        <authorList>
            <person name="Gouzy J."/>
            <person name="Langlade N."/>
            <person name="Munos S."/>
        </authorList>
    </citation>
    <scope>NUCLEOTIDE SEQUENCE</scope>
    <source>
        <tissue evidence="7">Leaves</tissue>
    </source>
</reference>
<gene>
    <name evidence="8" type="ORF">HannXRQ_Chr15g0486081</name>
    <name evidence="7" type="ORF">HanXRQr2_Chr15g0707721</name>
</gene>
<dbReference type="EMBL" id="CM007904">
    <property type="protein sequence ID" value="OTF95709.1"/>
    <property type="molecule type" value="Genomic_DNA"/>
</dbReference>
<keyword evidence="1" id="KW-0479">Metal-binding</keyword>
<keyword evidence="5" id="KW-0812">Transmembrane</keyword>
<feature type="transmembrane region" description="Helical" evidence="5">
    <location>
        <begin position="161"/>
        <end position="177"/>
    </location>
</feature>
<keyword evidence="5" id="KW-1133">Transmembrane helix</keyword>
<keyword evidence="3" id="KW-0862">Zinc</keyword>
<dbReference type="Gramene" id="mRNA:HanXRQr2_Chr15g0707721">
    <property type="protein sequence ID" value="mRNA:HanXRQr2_Chr15g0707721"/>
    <property type="gene ID" value="HanXRQr2_Chr15g0707721"/>
</dbReference>
<dbReference type="InParanoid" id="A0A251SA34"/>
<dbReference type="InterPro" id="IPR010666">
    <property type="entry name" value="Znf_GRF"/>
</dbReference>
<sequence>MHHRGNDEDQLQTKIIVVLALIPPPHSRSFPNCPLKHSINMSSSSTSGLIRKPKVFKVDLDGNVYCHHDIVAVLRVAGLKSERHGEEFYGCSHWPRGDCKFFLWKEDVDKMFVERSYGTSTQVTFKDLKIKNLELHNMLLIEENKNLKAMRFDTKTKSKKPYVLTFVIGIAILLYLWN</sequence>
<evidence type="ECO:0000256" key="2">
    <source>
        <dbReference type="ARBA" id="ARBA00022771"/>
    </source>
</evidence>
<evidence type="ECO:0000313" key="9">
    <source>
        <dbReference type="Proteomes" id="UP000215914"/>
    </source>
</evidence>
<evidence type="ECO:0000256" key="3">
    <source>
        <dbReference type="ARBA" id="ARBA00022833"/>
    </source>
</evidence>
<keyword evidence="9" id="KW-1185">Reference proteome</keyword>
<keyword evidence="2 4" id="KW-0863">Zinc-finger</keyword>
<evidence type="ECO:0000313" key="8">
    <source>
        <dbReference type="EMBL" id="OTF95709.1"/>
    </source>
</evidence>
<dbReference type="PROSITE" id="PS51999">
    <property type="entry name" value="ZF_GRF"/>
    <property type="match status" value="1"/>
</dbReference>
<name>A0A251SA34_HELAN</name>
<reference evidence="8" key="2">
    <citation type="submission" date="2017-02" db="EMBL/GenBank/DDBJ databases">
        <title>Sunflower complete genome.</title>
        <authorList>
            <person name="Langlade N."/>
            <person name="Munos S."/>
        </authorList>
    </citation>
    <scope>NUCLEOTIDE SEQUENCE [LARGE SCALE GENOMIC DNA]</scope>
    <source>
        <tissue evidence="8">Leaves</tissue>
    </source>
</reference>
<keyword evidence="5" id="KW-0472">Membrane</keyword>
<evidence type="ECO:0000256" key="1">
    <source>
        <dbReference type="ARBA" id="ARBA00022723"/>
    </source>
</evidence>
<dbReference type="Pfam" id="PF06839">
    <property type="entry name" value="Zn_ribbon_GRF"/>
    <property type="match status" value="1"/>
</dbReference>
<evidence type="ECO:0000259" key="6">
    <source>
        <dbReference type="PROSITE" id="PS51999"/>
    </source>
</evidence>
<proteinExistence type="predicted"/>
<evidence type="ECO:0000313" key="7">
    <source>
        <dbReference type="EMBL" id="KAF5765781.1"/>
    </source>
</evidence>
<organism evidence="8 9">
    <name type="scientific">Helianthus annuus</name>
    <name type="common">Common sunflower</name>
    <dbReference type="NCBI Taxonomy" id="4232"/>
    <lineage>
        <taxon>Eukaryota</taxon>
        <taxon>Viridiplantae</taxon>
        <taxon>Streptophyta</taxon>
        <taxon>Embryophyta</taxon>
        <taxon>Tracheophyta</taxon>
        <taxon>Spermatophyta</taxon>
        <taxon>Magnoliopsida</taxon>
        <taxon>eudicotyledons</taxon>
        <taxon>Gunneridae</taxon>
        <taxon>Pentapetalae</taxon>
        <taxon>asterids</taxon>
        <taxon>campanulids</taxon>
        <taxon>Asterales</taxon>
        <taxon>Asteraceae</taxon>
        <taxon>Asteroideae</taxon>
        <taxon>Heliantheae alliance</taxon>
        <taxon>Heliantheae</taxon>
        <taxon>Helianthus</taxon>
    </lineage>
</organism>
<accession>A0A251SA34</accession>
<reference evidence="7 9" key="1">
    <citation type="journal article" date="2017" name="Nature">
        <title>The sunflower genome provides insights into oil metabolism, flowering and Asterid evolution.</title>
        <authorList>
            <person name="Badouin H."/>
            <person name="Gouzy J."/>
            <person name="Grassa C.J."/>
            <person name="Murat F."/>
            <person name="Staton S.E."/>
            <person name="Cottret L."/>
            <person name="Lelandais-Briere C."/>
            <person name="Owens G.L."/>
            <person name="Carrere S."/>
            <person name="Mayjonade B."/>
            <person name="Legrand L."/>
            <person name="Gill N."/>
            <person name="Kane N.C."/>
            <person name="Bowers J.E."/>
            <person name="Hubner S."/>
            <person name="Bellec A."/>
            <person name="Berard A."/>
            <person name="Berges H."/>
            <person name="Blanchet N."/>
            <person name="Boniface M.C."/>
            <person name="Brunel D."/>
            <person name="Catrice O."/>
            <person name="Chaidir N."/>
            <person name="Claudel C."/>
            <person name="Donnadieu C."/>
            <person name="Faraut T."/>
            <person name="Fievet G."/>
            <person name="Helmstetter N."/>
            <person name="King M."/>
            <person name="Knapp S.J."/>
            <person name="Lai Z."/>
            <person name="Le Paslier M.C."/>
            <person name="Lippi Y."/>
            <person name="Lorenzon L."/>
            <person name="Mandel J.R."/>
            <person name="Marage G."/>
            <person name="Marchand G."/>
            <person name="Marquand E."/>
            <person name="Bret-Mestries E."/>
            <person name="Morien E."/>
            <person name="Nambeesan S."/>
            <person name="Nguyen T."/>
            <person name="Pegot-Espagnet P."/>
            <person name="Pouilly N."/>
            <person name="Raftis F."/>
            <person name="Sallet E."/>
            <person name="Schiex T."/>
            <person name="Thomas J."/>
            <person name="Vandecasteele C."/>
            <person name="Vares D."/>
            <person name="Vear F."/>
            <person name="Vautrin S."/>
            <person name="Crespi M."/>
            <person name="Mangin B."/>
            <person name="Burke J.M."/>
            <person name="Salse J."/>
            <person name="Munos S."/>
            <person name="Vincourt P."/>
            <person name="Rieseberg L.H."/>
            <person name="Langlade N.B."/>
        </authorList>
    </citation>
    <scope>NUCLEOTIDE SEQUENCE [LARGE SCALE GENOMIC DNA]</scope>
    <source>
        <strain evidence="9">cv. SF193</strain>
        <tissue evidence="7">Leaves</tissue>
    </source>
</reference>
<protein>
    <submittedName>
        <fullName evidence="8">Putative zinc finger, GRF-type</fullName>
    </submittedName>
    <submittedName>
        <fullName evidence="7">Transcription factor GRF family</fullName>
    </submittedName>
</protein>
<dbReference type="OrthoDB" id="1793682at2759"/>
<dbReference type="AlphaFoldDB" id="A0A251SA34"/>
<feature type="domain" description="GRF-type" evidence="6">
    <location>
        <begin position="66"/>
        <end position="108"/>
    </location>
</feature>